<dbReference type="KEGG" id="peh:Spb1_26820"/>
<evidence type="ECO:0000313" key="2">
    <source>
        <dbReference type="EMBL" id="QDV30748.1"/>
    </source>
</evidence>
<keyword evidence="3" id="KW-1185">Reference proteome</keyword>
<dbReference type="InterPro" id="IPR037522">
    <property type="entry name" value="HD_GYP_dom"/>
</dbReference>
<dbReference type="EC" id="3.1.4.52" evidence="2"/>
<evidence type="ECO:0000313" key="3">
    <source>
        <dbReference type="Proteomes" id="UP000315349"/>
    </source>
</evidence>
<proteinExistence type="predicted"/>
<keyword evidence="2" id="KW-0378">Hydrolase</keyword>
<accession>A0A518GQ46</accession>
<sequence>MFCEIYELPLLVRVSVSSLSPESNHQNLLPLKPSFLHMGPATSPSSASLRADYQIISIDRLRPGANLRSPLYDADKPTFPLLLAAGTRITSHLLELMARRGVKFVHVHKNELNNVSGPGRIGGTYRAGAKTAPAQETSATPATPPTPKWNIKPDSFIHDVSQRSNVDPSPALVREIQQGVERSLGQLKDVFLDIGTKGKVNTNAVTGVARQNLILMSRDIDLFAENGSQPVLDRYPMQHGLKTSMLASAMATLMGFRKDELLDLSFGCLIHDSGMLKVAQKLKADRRLNAGSQLEIMKHPIYICDLLSKEPTVTHGAKLVAYQMHERMDGSGYPRQRSGNQIHPLSRIAAVADTYLALISPRPHRPGISPYAAIEHLLEGTRAGHFDSLSVRALLHLISLFPVGSYVKLNDGRTAKVVLSNRERFAEPNVRIETPGVSTSIPGESINLARVSHLRIVSSLDGLLPQWSDVQKREEW</sequence>
<evidence type="ECO:0000259" key="1">
    <source>
        <dbReference type="PROSITE" id="PS51832"/>
    </source>
</evidence>
<feature type="domain" description="HD-GYP" evidence="1">
    <location>
        <begin position="214"/>
        <end position="410"/>
    </location>
</feature>
<reference evidence="2 3" key="1">
    <citation type="submission" date="2019-02" db="EMBL/GenBank/DDBJ databases">
        <title>Deep-cultivation of Planctomycetes and their phenomic and genomic characterization uncovers novel biology.</title>
        <authorList>
            <person name="Wiegand S."/>
            <person name="Jogler M."/>
            <person name="Boedeker C."/>
            <person name="Pinto D."/>
            <person name="Vollmers J."/>
            <person name="Rivas-Marin E."/>
            <person name="Kohn T."/>
            <person name="Peeters S.H."/>
            <person name="Heuer A."/>
            <person name="Rast P."/>
            <person name="Oberbeckmann S."/>
            <person name="Bunk B."/>
            <person name="Jeske O."/>
            <person name="Meyerdierks A."/>
            <person name="Storesund J.E."/>
            <person name="Kallscheuer N."/>
            <person name="Luecker S."/>
            <person name="Lage O.M."/>
            <person name="Pohl T."/>
            <person name="Merkel B.J."/>
            <person name="Hornburger P."/>
            <person name="Mueller R.-W."/>
            <person name="Bruemmer F."/>
            <person name="Labrenz M."/>
            <person name="Spormann A.M."/>
            <person name="Op den Camp H."/>
            <person name="Overmann J."/>
            <person name="Amann R."/>
            <person name="Jetten M.S.M."/>
            <person name="Mascher T."/>
            <person name="Medema M.H."/>
            <person name="Devos D.P."/>
            <person name="Kaster A.-K."/>
            <person name="Ovreas L."/>
            <person name="Rohde M."/>
            <person name="Galperin M.Y."/>
            <person name="Jogler C."/>
        </authorList>
    </citation>
    <scope>NUCLEOTIDE SEQUENCE [LARGE SCALE GENOMIC DNA]</scope>
    <source>
        <strain evidence="2 3">Spb1</strain>
    </source>
</reference>
<name>A0A518GQ46_9PLAN</name>
<dbReference type="Pfam" id="PF13487">
    <property type="entry name" value="HD_5"/>
    <property type="match status" value="1"/>
</dbReference>
<organism evidence="2 3">
    <name type="scientific">Planctopirus ephydatiae</name>
    <dbReference type="NCBI Taxonomy" id="2528019"/>
    <lineage>
        <taxon>Bacteria</taxon>
        <taxon>Pseudomonadati</taxon>
        <taxon>Planctomycetota</taxon>
        <taxon>Planctomycetia</taxon>
        <taxon>Planctomycetales</taxon>
        <taxon>Planctomycetaceae</taxon>
        <taxon>Planctopirus</taxon>
    </lineage>
</organism>
<dbReference type="PANTHER" id="PTHR43155">
    <property type="entry name" value="CYCLIC DI-GMP PHOSPHODIESTERASE PA4108-RELATED"/>
    <property type="match status" value="1"/>
</dbReference>
<gene>
    <name evidence="2" type="primary">rpfG_4</name>
    <name evidence="2" type="ORF">Spb1_26820</name>
</gene>
<dbReference type="InterPro" id="IPR003607">
    <property type="entry name" value="HD/PDEase_dom"/>
</dbReference>
<dbReference type="OrthoDB" id="9759601at2"/>
<dbReference type="Gene3D" id="1.10.3210.10">
    <property type="entry name" value="Hypothetical protein af1432"/>
    <property type="match status" value="1"/>
</dbReference>
<dbReference type="SUPFAM" id="SSF109604">
    <property type="entry name" value="HD-domain/PDEase-like"/>
    <property type="match status" value="1"/>
</dbReference>
<dbReference type="Proteomes" id="UP000315349">
    <property type="component" value="Chromosome"/>
</dbReference>
<dbReference type="CDD" id="cd00077">
    <property type="entry name" value="HDc"/>
    <property type="match status" value="1"/>
</dbReference>
<dbReference type="EMBL" id="CP036299">
    <property type="protein sequence ID" value="QDV30748.1"/>
    <property type="molecule type" value="Genomic_DNA"/>
</dbReference>
<protein>
    <submittedName>
        <fullName evidence="2">Cyclic di-GMP phosphodiesterase response regulator RpfG</fullName>
        <ecNumber evidence="2">3.1.4.52</ecNumber>
    </submittedName>
</protein>
<dbReference type="PROSITE" id="PS51832">
    <property type="entry name" value="HD_GYP"/>
    <property type="match status" value="1"/>
</dbReference>
<dbReference type="AlphaFoldDB" id="A0A518GQ46"/>
<dbReference type="PANTHER" id="PTHR43155:SF2">
    <property type="entry name" value="CYCLIC DI-GMP PHOSPHODIESTERASE PA4108"/>
    <property type="match status" value="1"/>
</dbReference>
<dbReference type="GO" id="GO:0071111">
    <property type="term" value="F:cyclic-guanylate-specific phosphodiesterase activity"/>
    <property type="evidence" value="ECO:0007669"/>
    <property type="project" value="UniProtKB-EC"/>
</dbReference>